<evidence type="ECO:0000313" key="10">
    <source>
        <dbReference type="EMBL" id="PCJ42603.1"/>
    </source>
</evidence>
<evidence type="ECO:0000256" key="3">
    <source>
        <dbReference type="ARBA" id="ARBA00022730"/>
    </source>
</evidence>
<dbReference type="HAMAP" id="MF_00500">
    <property type="entry name" value="Ribosomal_bS20"/>
    <property type="match status" value="1"/>
</dbReference>
<dbReference type="GO" id="GO:0015935">
    <property type="term" value="C:small ribosomal subunit"/>
    <property type="evidence" value="ECO:0007669"/>
    <property type="project" value="TreeGrafter"/>
</dbReference>
<dbReference type="AlphaFoldDB" id="A0A2A5CFS6"/>
<dbReference type="Proteomes" id="UP000228987">
    <property type="component" value="Unassembled WGS sequence"/>
</dbReference>
<proteinExistence type="inferred from homology"/>
<protein>
    <recommendedName>
        <fullName evidence="7 8">Small ribosomal subunit protein bS20</fullName>
    </recommendedName>
</protein>
<dbReference type="NCBIfam" id="TIGR00029">
    <property type="entry name" value="S20"/>
    <property type="match status" value="1"/>
</dbReference>
<comment type="caution">
    <text evidence="10">The sequence shown here is derived from an EMBL/GenBank/DDBJ whole genome shotgun (WGS) entry which is preliminary data.</text>
</comment>
<reference evidence="11" key="1">
    <citation type="submission" date="2017-08" db="EMBL/GenBank/DDBJ databases">
        <title>A dynamic microbial community with high functional redundancy inhabits the cold, oxic subseafloor aquifer.</title>
        <authorList>
            <person name="Tully B.J."/>
            <person name="Wheat C.G."/>
            <person name="Glazer B.T."/>
            <person name="Huber J.A."/>
        </authorList>
    </citation>
    <scope>NUCLEOTIDE SEQUENCE [LARGE SCALE GENOMIC DNA]</scope>
</reference>
<dbReference type="SUPFAM" id="SSF46992">
    <property type="entry name" value="Ribosomal protein S20"/>
    <property type="match status" value="1"/>
</dbReference>
<evidence type="ECO:0000256" key="9">
    <source>
        <dbReference type="SAM" id="MobiDB-lite"/>
    </source>
</evidence>
<dbReference type="InterPro" id="IPR036510">
    <property type="entry name" value="Ribosomal_bS20_sf"/>
</dbReference>
<evidence type="ECO:0000256" key="1">
    <source>
        <dbReference type="ARBA" id="ARBA00003134"/>
    </source>
</evidence>
<dbReference type="PANTHER" id="PTHR33398">
    <property type="entry name" value="30S RIBOSOMAL PROTEIN S20"/>
    <property type="match status" value="1"/>
</dbReference>
<dbReference type="EMBL" id="NVWI01000002">
    <property type="protein sequence ID" value="PCJ42603.1"/>
    <property type="molecule type" value="Genomic_DNA"/>
</dbReference>
<name>A0A2A5CFS6_9GAMM</name>
<evidence type="ECO:0000256" key="5">
    <source>
        <dbReference type="ARBA" id="ARBA00022980"/>
    </source>
</evidence>
<evidence type="ECO:0000256" key="7">
    <source>
        <dbReference type="ARBA" id="ARBA00035136"/>
    </source>
</evidence>
<dbReference type="GO" id="GO:0070181">
    <property type="term" value="F:small ribosomal subunit rRNA binding"/>
    <property type="evidence" value="ECO:0007669"/>
    <property type="project" value="TreeGrafter"/>
</dbReference>
<sequence length="88" mass="9750">MANSPQARKRARQAETRRSHNASFRSMVRTYIKKVDAAVDSKDYDAATVAYNAAVPVIDRMADKGIIHKNKAARHKSRLNAGIKALKA</sequence>
<accession>A0A2A5CFS6</accession>
<evidence type="ECO:0000313" key="11">
    <source>
        <dbReference type="Proteomes" id="UP000228987"/>
    </source>
</evidence>
<dbReference type="GO" id="GO:0003735">
    <property type="term" value="F:structural constituent of ribosome"/>
    <property type="evidence" value="ECO:0007669"/>
    <property type="project" value="InterPro"/>
</dbReference>
<dbReference type="GO" id="GO:0006412">
    <property type="term" value="P:translation"/>
    <property type="evidence" value="ECO:0007669"/>
    <property type="project" value="UniProtKB-UniRule"/>
</dbReference>
<keyword evidence="4 8" id="KW-0694">RNA-binding</keyword>
<dbReference type="Pfam" id="PF01649">
    <property type="entry name" value="Ribosomal_S20p"/>
    <property type="match status" value="1"/>
</dbReference>
<evidence type="ECO:0000256" key="2">
    <source>
        <dbReference type="ARBA" id="ARBA00007634"/>
    </source>
</evidence>
<dbReference type="PANTHER" id="PTHR33398:SF1">
    <property type="entry name" value="SMALL RIBOSOMAL SUBUNIT PROTEIN BS20C"/>
    <property type="match status" value="1"/>
</dbReference>
<comment type="similarity">
    <text evidence="2 8">Belongs to the bacterial ribosomal protein bS20 family.</text>
</comment>
<keyword evidence="6 8" id="KW-0687">Ribonucleoprotein</keyword>
<gene>
    <name evidence="8" type="primary">rpsT</name>
    <name evidence="10" type="ORF">COA71_03580</name>
</gene>
<organism evidence="10 11">
    <name type="scientific">SAR86 cluster bacterium</name>
    <dbReference type="NCBI Taxonomy" id="2030880"/>
    <lineage>
        <taxon>Bacteria</taxon>
        <taxon>Pseudomonadati</taxon>
        <taxon>Pseudomonadota</taxon>
        <taxon>Gammaproteobacteria</taxon>
        <taxon>SAR86 cluster</taxon>
    </lineage>
</organism>
<dbReference type="GO" id="GO:0005829">
    <property type="term" value="C:cytosol"/>
    <property type="evidence" value="ECO:0007669"/>
    <property type="project" value="TreeGrafter"/>
</dbReference>
<feature type="region of interest" description="Disordered" evidence="9">
    <location>
        <begin position="1"/>
        <end position="23"/>
    </location>
</feature>
<evidence type="ECO:0000256" key="6">
    <source>
        <dbReference type="ARBA" id="ARBA00023274"/>
    </source>
</evidence>
<evidence type="ECO:0000256" key="8">
    <source>
        <dbReference type="HAMAP-Rule" id="MF_00500"/>
    </source>
</evidence>
<keyword evidence="5 8" id="KW-0689">Ribosomal protein</keyword>
<comment type="function">
    <text evidence="1 8">Binds directly to 16S ribosomal RNA.</text>
</comment>
<dbReference type="Gene3D" id="1.20.58.110">
    <property type="entry name" value="Ribosomal protein S20"/>
    <property type="match status" value="1"/>
</dbReference>
<dbReference type="FunFam" id="1.20.58.110:FF:000001">
    <property type="entry name" value="30S ribosomal protein S20"/>
    <property type="match status" value="1"/>
</dbReference>
<keyword evidence="3 8" id="KW-0699">rRNA-binding</keyword>
<dbReference type="InterPro" id="IPR002583">
    <property type="entry name" value="Ribosomal_bS20"/>
</dbReference>
<evidence type="ECO:0000256" key="4">
    <source>
        <dbReference type="ARBA" id="ARBA00022884"/>
    </source>
</evidence>